<dbReference type="Proteomes" id="UP001567538">
    <property type="component" value="Unassembled WGS sequence"/>
</dbReference>
<sequence length="457" mass="50656">MAPLSKTHQLLEINIISAQDLELVSKSMKTYAMAWMNPKRKLTSRVDDQGKNNPTWNEKFVFRVEEEFLKQDTSAVMIEIYSNNWFRDVLVGTVRCLVGNLIPQTARSHNGQPYIGMRFVALQIRRPSGRPQGILNIGVALLDSSMRSMPLYTQPAVSAVGYQDLMEDPEALEEYSGDGPMLRRIRSERSEMTGFGNFSPSSSIIIVKGKIEAKESSILSITECMVPVEPVKKVGKASSVICGAHRPRPIPTKAKASSVVSYSVKSLNKPDSPSPKHVDVRELAKMYDAKDVVVPLPTTGKPNGTISEAVQDPEPPQQMYVSINKDNTAWSDSEVGPSPSEVAAVMAERRYPLQDGRESSVLDGWSMDESVEGLRSKLERWRMELPPLYDNAVTGYSSSSYKSSTTRFKADKDKDGLFTCFGNVFGYECQCVCGKPPGDNNRRLTSPESSPDKSSIY</sequence>
<dbReference type="PANTHER" id="PTHR32246">
    <property type="entry name" value="INGRESSION PROTEIN FIC1"/>
    <property type="match status" value="1"/>
</dbReference>
<evidence type="ECO:0000256" key="1">
    <source>
        <dbReference type="SAM" id="MobiDB-lite"/>
    </source>
</evidence>
<dbReference type="Pfam" id="PF00168">
    <property type="entry name" value="C2"/>
    <property type="match status" value="1"/>
</dbReference>
<evidence type="ECO:0000259" key="2">
    <source>
        <dbReference type="PROSITE" id="PS50004"/>
    </source>
</evidence>
<feature type="region of interest" description="Disordered" evidence="1">
    <location>
        <begin position="438"/>
        <end position="457"/>
    </location>
</feature>
<dbReference type="Gene3D" id="2.60.40.150">
    <property type="entry name" value="C2 domain"/>
    <property type="match status" value="1"/>
</dbReference>
<comment type="caution">
    <text evidence="3">The sequence shown here is derived from an EMBL/GenBank/DDBJ whole genome shotgun (WGS) entry which is preliminary data.</text>
</comment>
<reference evidence="3 4" key="1">
    <citation type="submission" date="2024-06" db="EMBL/GenBank/DDBJ databases">
        <title>A chromosome level genome sequence of Diviner's sage (Salvia divinorum).</title>
        <authorList>
            <person name="Ford S.A."/>
            <person name="Ro D.-K."/>
            <person name="Ness R.W."/>
            <person name="Phillips M.A."/>
        </authorList>
    </citation>
    <scope>NUCLEOTIDE SEQUENCE [LARGE SCALE GENOMIC DNA]</scope>
    <source>
        <strain evidence="3">SAF-2024a</strain>
        <tissue evidence="3">Leaf</tissue>
    </source>
</reference>
<evidence type="ECO:0000313" key="4">
    <source>
        <dbReference type="Proteomes" id="UP001567538"/>
    </source>
</evidence>
<name>A0ABD1GLC2_SALDI</name>
<dbReference type="InterPro" id="IPR000008">
    <property type="entry name" value="C2_dom"/>
</dbReference>
<keyword evidence="4" id="KW-1185">Reference proteome</keyword>
<dbReference type="CDD" id="cd04051">
    <property type="entry name" value="C2_SRC2_like"/>
    <property type="match status" value="1"/>
</dbReference>
<feature type="compositionally biased region" description="Polar residues" evidence="1">
    <location>
        <begin position="443"/>
        <end position="457"/>
    </location>
</feature>
<evidence type="ECO:0000313" key="3">
    <source>
        <dbReference type="EMBL" id="KAL1544921.1"/>
    </source>
</evidence>
<feature type="domain" description="C2" evidence="2">
    <location>
        <begin position="1"/>
        <end position="114"/>
    </location>
</feature>
<dbReference type="SMART" id="SM00239">
    <property type="entry name" value="C2"/>
    <property type="match status" value="1"/>
</dbReference>
<protein>
    <recommendedName>
        <fullName evidence="2">C2 domain-containing protein</fullName>
    </recommendedName>
</protein>
<gene>
    <name evidence="3" type="ORF">AAHA92_21710</name>
</gene>
<organism evidence="3 4">
    <name type="scientific">Salvia divinorum</name>
    <name type="common">Maria pastora</name>
    <name type="synonym">Diviner's sage</name>
    <dbReference type="NCBI Taxonomy" id="28513"/>
    <lineage>
        <taxon>Eukaryota</taxon>
        <taxon>Viridiplantae</taxon>
        <taxon>Streptophyta</taxon>
        <taxon>Embryophyta</taxon>
        <taxon>Tracheophyta</taxon>
        <taxon>Spermatophyta</taxon>
        <taxon>Magnoliopsida</taxon>
        <taxon>eudicotyledons</taxon>
        <taxon>Gunneridae</taxon>
        <taxon>Pentapetalae</taxon>
        <taxon>asterids</taxon>
        <taxon>lamiids</taxon>
        <taxon>Lamiales</taxon>
        <taxon>Lamiaceae</taxon>
        <taxon>Nepetoideae</taxon>
        <taxon>Mentheae</taxon>
        <taxon>Salviinae</taxon>
        <taxon>Salvia</taxon>
        <taxon>Salvia subgen. Calosphace</taxon>
    </lineage>
</organism>
<proteinExistence type="predicted"/>
<dbReference type="InterPro" id="IPR044750">
    <property type="entry name" value="C2_SRC2/BAP"/>
</dbReference>
<dbReference type="InterPro" id="IPR035892">
    <property type="entry name" value="C2_domain_sf"/>
</dbReference>
<accession>A0ABD1GLC2</accession>
<dbReference type="PROSITE" id="PS50004">
    <property type="entry name" value="C2"/>
    <property type="match status" value="1"/>
</dbReference>
<dbReference type="PANTHER" id="PTHR32246:SF143">
    <property type="entry name" value="CALCIUM-DEPENDENT LIPID-BINDING (CALB DOMAIN) FAMILY PROTEIN"/>
    <property type="match status" value="1"/>
</dbReference>
<dbReference type="AlphaFoldDB" id="A0ABD1GLC2"/>
<dbReference type="SUPFAM" id="SSF49562">
    <property type="entry name" value="C2 domain (Calcium/lipid-binding domain, CaLB)"/>
    <property type="match status" value="1"/>
</dbReference>
<dbReference type="EMBL" id="JBEAFC010000008">
    <property type="protein sequence ID" value="KAL1544921.1"/>
    <property type="molecule type" value="Genomic_DNA"/>
</dbReference>